<evidence type="ECO:0000256" key="16">
    <source>
        <dbReference type="ARBA" id="ARBA00048686"/>
    </source>
</evidence>
<evidence type="ECO:0000313" key="22">
    <source>
        <dbReference type="Proteomes" id="UP000254704"/>
    </source>
</evidence>
<comment type="pathway">
    <text evidence="2">Lipid metabolism.</text>
</comment>
<evidence type="ECO:0000256" key="18">
    <source>
        <dbReference type="ARBA" id="ARBA00049251"/>
    </source>
</evidence>
<organism evidence="21 22">
    <name type="scientific">Pasteurella canis</name>
    <dbReference type="NCBI Taxonomy" id="753"/>
    <lineage>
        <taxon>Bacteria</taxon>
        <taxon>Pseudomonadati</taxon>
        <taxon>Pseudomonadota</taxon>
        <taxon>Gammaproteobacteria</taxon>
        <taxon>Pasteurellales</taxon>
        <taxon>Pasteurellaceae</taxon>
        <taxon>Pasteurella</taxon>
    </lineage>
</organism>
<comment type="catalytic activity">
    <reaction evidence="18">
        <text>a (2E)-enoyl-CoA + NADPH + H(+) = a 2,3-saturated acyl-CoA + NADP(+)</text>
        <dbReference type="Rhea" id="RHEA:33763"/>
        <dbReference type="ChEBI" id="CHEBI:15378"/>
        <dbReference type="ChEBI" id="CHEBI:57783"/>
        <dbReference type="ChEBI" id="CHEBI:58349"/>
        <dbReference type="ChEBI" id="CHEBI:58856"/>
        <dbReference type="ChEBI" id="CHEBI:65111"/>
        <dbReference type="EC" id="1.3.1.38"/>
    </reaction>
    <physiologicalReaction direction="left-to-right" evidence="18">
        <dbReference type="Rhea" id="RHEA:33764"/>
    </physiologicalReaction>
</comment>
<keyword evidence="10" id="KW-0275">Fatty acid biosynthesis</keyword>
<evidence type="ECO:0000256" key="14">
    <source>
        <dbReference type="ARBA" id="ARBA00041063"/>
    </source>
</evidence>
<dbReference type="Pfam" id="PF13561">
    <property type="entry name" value="adh_short_C2"/>
    <property type="match status" value="1"/>
</dbReference>
<keyword evidence="7 21" id="KW-0560">Oxidoreductase</keyword>
<dbReference type="PANTHER" id="PTHR24317">
    <property type="entry name" value="PEROXISOMAL TRANS-2-ENOYL-COA REDUCTASE"/>
    <property type="match status" value="1"/>
</dbReference>
<reference evidence="21 22" key="1">
    <citation type="submission" date="2018-06" db="EMBL/GenBank/DDBJ databases">
        <authorList>
            <consortium name="Pathogen Informatics"/>
            <person name="Doyle S."/>
        </authorList>
    </citation>
    <scope>NUCLEOTIDE SEQUENCE [LARGE SCALE GENOMIC DNA]</scope>
    <source>
        <strain evidence="21 22">NCTC11621</strain>
    </source>
</reference>
<gene>
    <name evidence="21" type="primary">fabG_2</name>
    <name evidence="21" type="ORF">NCTC11621_00051</name>
</gene>
<evidence type="ECO:0000256" key="15">
    <source>
        <dbReference type="ARBA" id="ARBA00047570"/>
    </source>
</evidence>
<evidence type="ECO:0000256" key="9">
    <source>
        <dbReference type="ARBA" id="ARBA00023140"/>
    </source>
</evidence>
<proteinExistence type="predicted"/>
<comment type="subcellular location">
    <subcellularLocation>
        <location evidence="1">Peroxisome</location>
    </subcellularLocation>
</comment>
<evidence type="ECO:0000256" key="17">
    <source>
        <dbReference type="ARBA" id="ARBA00049108"/>
    </source>
</evidence>
<dbReference type="GO" id="GO:0033306">
    <property type="term" value="P:phytol metabolic process"/>
    <property type="evidence" value="ECO:0007669"/>
    <property type="project" value="TreeGrafter"/>
</dbReference>
<dbReference type="InterPro" id="IPR052388">
    <property type="entry name" value="Peroxisomal_t2-enoyl-CoA_red"/>
</dbReference>
<evidence type="ECO:0000313" key="21">
    <source>
        <dbReference type="EMBL" id="SUC03301.1"/>
    </source>
</evidence>
<evidence type="ECO:0000256" key="8">
    <source>
        <dbReference type="ARBA" id="ARBA00023098"/>
    </source>
</evidence>
<dbReference type="PANTHER" id="PTHR24317:SF7">
    <property type="entry name" value="PEROXISOMAL TRANS-2-ENOYL-COA REDUCTASE"/>
    <property type="match status" value="1"/>
</dbReference>
<dbReference type="Proteomes" id="UP000254704">
    <property type="component" value="Unassembled WGS sequence"/>
</dbReference>
<comment type="subunit">
    <text evidence="12">Interacts with PEX5, probably required to target it into peroxisomes.</text>
</comment>
<dbReference type="GO" id="GO:0019166">
    <property type="term" value="F:trans-2-enoyl-CoA reductase (NADPH) activity"/>
    <property type="evidence" value="ECO:0007669"/>
    <property type="project" value="UniProtKB-EC"/>
</dbReference>
<comment type="function">
    <text evidence="11">Participates in chain elongation of fatty acids. Catalyzes the reduction of trans-2-enoyl-CoAs of varying chain lengths from 6:1 to 16:1, having maximum activity with 10:1 CoA. Has no 2,4-dienoyl-CoA reductase activity.</text>
</comment>
<dbReference type="EC" id="1.3.1.38" evidence="13"/>
<evidence type="ECO:0000256" key="10">
    <source>
        <dbReference type="ARBA" id="ARBA00023160"/>
    </source>
</evidence>
<evidence type="ECO:0000256" key="4">
    <source>
        <dbReference type="ARBA" id="ARBA00022553"/>
    </source>
</evidence>
<keyword evidence="4" id="KW-0597">Phosphoprotein</keyword>
<evidence type="ECO:0000256" key="19">
    <source>
        <dbReference type="ARBA" id="ARBA00049386"/>
    </source>
</evidence>
<keyword evidence="5" id="KW-0276">Fatty acid metabolism</keyword>
<comment type="catalytic activity">
    <reaction evidence="20">
        <text>(2E)-octenoyl-CoA + NADPH + H(+) = octanoyl-CoA + NADP(+)</text>
        <dbReference type="Rhea" id="RHEA:44952"/>
        <dbReference type="ChEBI" id="CHEBI:15378"/>
        <dbReference type="ChEBI" id="CHEBI:57386"/>
        <dbReference type="ChEBI" id="CHEBI:57783"/>
        <dbReference type="ChEBI" id="CHEBI:58349"/>
        <dbReference type="ChEBI" id="CHEBI:62242"/>
    </reaction>
    <physiologicalReaction direction="left-to-right" evidence="20">
        <dbReference type="Rhea" id="RHEA:44953"/>
    </physiologicalReaction>
</comment>
<dbReference type="EMBL" id="UGTV01000004">
    <property type="protein sequence ID" value="SUC03301.1"/>
    <property type="molecule type" value="Genomic_DNA"/>
</dbReference>
<evidence type="ECO:0000256" key="1">
    <source>
        <dbReference type="ARBA" id="ARBA00004275"/>
    </source>
</evidence>
<evidence type="ECO:0000256" key="3">
    <source>
        <dbReference type="ARBA" id="ARBA00022516"/>
    </source>
</evidence>
<keyword evidence="6" id="KW-0521">NADP</keyword>
<name>A0A379ERY7_9PAST</name>
<evidence type="ECO:0000256" key="7">
    <source>
        <dbReference type="ARBA" id="ARBA00023002"/>
    </source>
</evidence>
<dbReference type="GO" id="GO:0006633">
    <property type="term" value="P:fatty acid biosynthetic process"/>
    <property type="evidence" value="ECO:0007669"/>
    <property type="project" value="UniProtKB-KW"/>
</dbReference>
<accession>A0A379ERY7</accession>
<dbReference type="AlphaFoldDB" id="A0A379ERY7"/>
<comment type="catalytic activity">
    <reaction evidence="17">
        <text>(2E)-hexenoyl-CoA + NADPH + H(+) = hexanoyl-CoA + NADP(+)</text>
        <dbReference type="Rhea" id="RHEA:44956"/>
        <dbReference type="ChEBI" id="CHEBI:15378"/>
        <dbReference type="ChEBI" id="CHEBI:57783"/>
        <dbReference type="ChEBI" id="CHEBI:58349"/>
        <dbReference type="ChEBI" id="CHEBI:62077"/>
        <dbReference type="ChEBI" id="CHEBI:62620"/>
    </reaction>
    <physiologicalReaction direction="left-to-right" evidence="17">
        <dbReference type="Rhea" id="RHEA:44957"/>
    </physiologicalReaction>
</comment>
<evidence type="ECO:0000256" key="11">
    <source>
        <dbReference type="ARBA" id="ARBA00037124"/>
    </source>
</evidence>
<evidence type="ECO:0000256" key="2">
    <source>
        <dbReference type="ARBA" id="ARBA00005189"/>
    </source>
</evidence>
<comment type="catalytic activity">
    <reaction evidence="16">
        <text>(2E)-tetradecenoyl-CoA + NADPH + H(+) = tetradecanoyl-CoA + NADP(+)</text>
        <dbReference type="Rhea" id="RHEA:44968"/>
        <dbReference type="ChEBI" id="CHEBI:15378"/>
        <dbReference type="ChEBI" id="CHEBI:57385"/>
        <dbReference type="ChEBI" id="CHEBI:57783"/>
        <dbReference type="ChEBI" id="CHEBI:58349"/>
        <dbReference type="ChEBI" id="CHEBI:61405"/>
    </reaction>
    <physiologicalReaction direction="left-to-right" evidence="16">
        <dbReference type="Rhea" id="RHEA:44969"/>
    </physiologicalReaction>
</comment>
<evidence type="ECO:0000256" key="20">
    <source>
        <dbReference type="ARBA" id="ARBA00049559"/>
    </source>
</evidence>
<dbReference type="Gene3D" id="3.40.50.720">
    <property type="entry name" value="NAD(P)-binding Rossmann-like Domain"/>
    <property type="match status" value="1"/>
</dbReference>
<keyword evidence="8" id="KW-0443">Lipid metabolism</keyword>
<comment type="catalytic activity">
    <reaction evidence="19">
        <text>(2E)-decenoyl-CoA + NADPH + H(+) = decanoyl-CoA + NADP(+)</text>
        <dbReference type="Rhea" id="RHEA:44960"/>
        <dbReference type="ChEBI" id="CHEBI:15378"/>
        <dbReference type="ChEBI" id="CHEBI:57783"/>
        <dbReference type="ChEBI" id="CHEBI:58349"/>
        <dbReference type="ChEBI" id="CHEBI:61406"/>
        <dbReference type="ChEBI" id="CHEBI:61430"/>
    </reaction>
    <physiologicalReaction direction="left-to-right" evidence="19">
        <dbReference type="Rhea" id="RHEA:44961"/>
    </physiologicalReaction>
</comment>
<keyword evidence="3" id="KW-0444">Lipid biosynthesis</keyword>
<dbReference type="InterPro" id="IPR036291">
    <property type="entry name" value="NAD(P)-bd_dom_sf"/>
</dbReference>
<evidence type="ECO:0000256" key="6">
    <source>
        <dbReference type="ARBA" id="ARBA00022857"/>
    </source>
</evidence>
<sequence>MGILSQVPAGRLGEPKDIAKAVSFLASEDASYITGTTLHVNGGMYTN</sequence>
<protein>
    <recommendedName>
        <fullName evidence="14">Peroxisomal trans-2-enoyl-CoA reductase</fullName>
        <ecNumber evidence="13">1.3.1.38</ecNumber>
    </recommendedName>
</protein>
<evidence type="ECO:0000256" key="12">
    <source>
        <dbReference type="ARBA" id="ARBA00038622"/>
    </source>
</evidence>
<evidence type="ECO:0000256" key="5">
    <source>
        <dbReference type="ARBA" id="ARBA00022832"/>
    </source>
</evidence>
<comment type="catalytic activity">
    <reaction evidence="15">
        <text>(2E)-dodecenoyl-CoA + NADPH + H(+) = dodecanoyl-CoA + NADP(+)</text>
        <dbReference type="Rhea" id="RHEA:44964"/>
        <dbReference type="ChEBI" id="CHEBI:15378"/>
        <dbReference type="ChEBI" id="CHEBI:57330"/>
        <dbReference type="ChEBI" id="CHEBI:57375"/>
        <dbReference type="ChEBI" id="CHEBI:57783"/>
        <dbReference type="ChEBI" id="CHEBI:58349"/>
    </reaction>
    <physiologicalReaction direction="left-to-right" evidence="15">
        <dbReference type="Rhea" id="RHEA:44965"/>
    </physiologicalReaction>
</comment>
<dbReference type="InterPro" id="IPR002347">
    <property type="entry name" value="SDR_fam"/>
</dbReference>
<evidence type="ECO:0000256" key="13">
    <source>
        <dbReference type="ARBA" id="ARBA00038849"/>
    </source>
</evidence>
<dbReference type="SUPFAM" id="SSF51735">
    <property type="entry name" value="NAD(P)-binding Rossmann-fold domains"/>
    <property type="match status" value="1"/>
</dbReference>
<keyword evidence="9" id="KW-0576">Peroxisome</keyword>